<evidence type="ECO:0000256" key="2">
    <source>
        <dbReference type="ARBA" id="ARBA00022679"/>
    </source>
</evidence>
<dbReference type="GO" id="GO:0008897">
    <property type="term" value="F:holo-[acyl-carrier-protein] synthase activity"/>
    <property type="evidence" value="ECO:0007669"/>
    <property type="project" value="InterPro"/>
</dbReference>
<evidence type="ECO:0000256" key="1">
    <source>
        <dbReference type="ARBA" id="ARBA00010990"/>
    </source>
</evidence>
<dbReference type="HOGENOM" id="CLU_057011_2_1_11"/>
<evidence type="ECO:0000313" key="4">
    <source>
        <dbReference type="EMBL" id="ABV96421.1"/>
    </source>
</evidence>
<dbReference type="eggNOG" id="COG2091">
    <property type="taxonomic scope" value="Bacteria"/>
</dbReference>
<dbReference type="PATRIC" id="fig|391037.6.peg.501"/>
<dbReference type="InterPro" id="IPR008278">
    <property type="entry name" value="4-PPantetheinyl_Trfase_dom"/>
</dbReference>
<dbReference type="SUPFAM" id="SSF56214">
    <property type="entry name" value="4'-phosphopantetheinyl transferase"/>
    <property type="match status" value="2"/>
</dbReference>
<feature type="domain" description="4'-phosphopantetheinyl transferase" evidence="3">
    <location>
        <begin position="108"/>
        <end position="164"/>
    </location>
</feature>
<comment type="similarity">
    <text evidence="1">Belongs to the P-Pant transferase superfamily. Gsp/Sfp/HetI/AcpT family.</text>
</comment>
<keyword evidence="2 4" id="KW-0808">Transferase</keyword>
<dbReference type="KEGG" id="saq:Sare_0492"/>
<dbReference type="OrthoDB" id="190168at2"/>
<dbReference type="AlphaFoldDB" id="A8M0A0"/>
<protein>
    <submittedName>
        <fullName evidence="4">4'-phosphopantetheinyl transferase</fullName>
    </submittedName>
</protein>
<reference evidence="4" key="1">
    <citation type="submission" date="2007-10" db="EMBL/GenBank/DDBJ databases">
        <title>Complete sequence of Salinispora arenicola CNS-205.</title>
        <authorList>
            <consortium name="US DOE Joint Genome Institute"/>
            <person name="Copeland A."/>
            <person name="Lucas S."/>
            <person name="Lapidus A."/>
            <person name="Barry K."/>
            <person name="Glavina del Rio T."/>
            <person name="Dalin E."/>
            <person name="Tice H."/>
            <person name="Pitluck S."/>
            <person name="Foster B."/>
            <person name="Schmutz J."/>
            <person name="Larimer F."/>
            <person name="Land M."/>
            <person name="Hauser L."/>
            <person name="Kyrpides N."/>
            <person name="Ivanova N."/>
            <person name="Jensen P.R."/>
            <person name="Moore B.S."/>
            <person name="Penn K."/>
            <person name="Jenkins C."/>
            <person name="Udwary D."/>
            <person name="Xiang L."/>
            <person name="Gontang E."/>
            <person name="Richardson P."/>
        </authorList>
    </citation>
    <scope>NUCLEOTIDE SEQUENCE [LARGE SCALE GENOMIC DNA]</scope>
    <source>
        <strain evidence="4">CNS-205</strain>
    </source>
</reference>
<gene>
    <name evidence="4" type="ordered locus">Sare_0492</name>
</gene>
<dbReference type="EMBL" id="CP000850">
    <property type="protein sequence ID" value="ABV96421.1"/>
    <property type="molecule type" value="Genomic_DNA"/>
</dbReference>
<dbReference type="GO" id="GO:0000287">
    <property type="term" value="F:magnesium ion binding"/>
    <property type="evidence" value="ECO:0007669"/>
    <property type="project" value="InterPro"/>
</dbReference>
<dbReference type="STRING" id="391037.Sare_0492"/>
<proteinExistence type="inferred from homology"/>
<dbReference type="Pfam" id="PF01648">
    <property type="entry name" value="ACPS"/>
    <property type="match status" value="1"/>
</dbReference>
<organism evidence="4">
    <name type="scientific">Salinispora arenicola (strain CNS-205)</name>
    <dbReference type="NCBI Taxonomy" id="391037"/>
    <lineage>
        <taxon>Bacteria</taxon>
        <taxon>Bacillati</taxon>
        <taxon>Actinomycetota</taxon>
        <taxon>Actinomycetes</taxon>
        <taxon>Micromonosporales</taxon>
        <taxon>Micromonosporaceae</taxon>
        <taxon>Salinispora</taxon>
    </lineage>
</organism>
<dbReference type="PANTHER" id="PTHR12215:SF10">
    <property type="entry name" value="L-AMINOADIPATE-SEMIALDEHYDE DEHYDROGENASE-PHOSPHOPANTETHEINYL TRANSFERASE"/>
    <property type="match status" value="1"/>
</dbReference>
<name>A8M0A0_SALAI</name>
<accession>A8M0A0</accession>
<sequence>MPPDGVVHLWPIALDQPPSVVAALHAVLAPQERRHAAGRGDAVLSRRFVVARAVARAVLGAYLDRPAASLRWSTGRWGKPVLADAATLCFNLSHTADVAVLAVSGGRPVGVDIERRRPGLSAARYFPVVERDLVRAGGPDVFLRLWTRKEAWIKAAGDRVGRALALPVAGAGPVLPVRDRTGRIPGSWLLHDVPAPPGHAACVALAGTRPVRPLWPATRVSARPFWHSNIPDRCFSYVADSFGRRDDSLSGWQDW</sequence>
<dbReference type="InterPro" id="IPR037143">
    <property type="entry name" value="4-PPantetheinyl_Trfase_dom_sf"/>
</dbReference>
<dbReference type="GO" id="GO:0019878">
    <property type="term" value="P:lysine biosynthetic process via aminoadipic acid"/>
    <property type="evidence" value="ECO:0007669"/>
    <property type="project" value="TreeGrafter"/>
</dbReference>
<dbReference type="Gene3D" id="3.90.470.20">
    <property type="entry name" value="4'-phosphopantetheinyl transferase domain"/>
    <property type="match status" value="1"/>
</dbReference>
<evidence type="ECO:0000259" key="3">
    <source>
        <dbReference type="Pfam" id="PF01648"/>
    </source>
</evidence>
<dbReference type="InterPro" id="IPR050559">
    <property type="entry name" value="P-Pant_transferase_sf"/>
</dbReference>
<dbReference type="PANTHER" id="PTHR12215">
    <property type="entry name" value="PHOSPHOPANTETHEINE TRANSFERASE"/>
    <property type="match status" value="1"/>
</dbReference>
<dbReference type="GO" id="GO:0005829">
    <property type="term" value="C:cytosol"/>
    <property type="evidence" value="ECO:0007669"/>
    <property type="project" value="TreeGrafter"/>
</dbReference>